<dbReference type="PANTHER" id="PTHR10579">
    <property type="entry name" value="CALCIUM-ACTIVATED CHLORIDE CHANNEL REGULATOR"/>
    <property type="match status" value="1"/>
</dbReference>
<keyword evidence="4" id="KW-1185">Reference proteome</keyword>
<dbReference type="SMART" id="SM00327">
    <property type="entry name" value="VWA"/>
    <property type="match status" value="1"/>
</dbReference>
<proteinExistence type="predicted"/>
<sequence>MTRSALLGLAGAAAAAILSMPVPGDAAAATDPAVRQYCTARYAAPPPPERESLPLRAKGMPAPRLERQEAAGIADLAAGRPAGRTALAPPTPRATVVAPSSVLPFAQVQQSRTGWGERYPDSTPSGVVETASQPFSTFSADVDTASLSHVRRWLEQGRLPPADAVRPEEMVNAFDYAYPAPASREEGFRPTAALYPAPWRDDRHILAVGVKGWTVPDAARPDANLVLLLDVSGSMRGAGRLPLVKQSVCLLLHGLQARDTLAIVTYAAGIRTVLAPTSAAERETILGALDRLQAGGGTAGAQGLDMAYAAARMAKRPGAADRVILATDGDFNIGPSDPGDLTTLIRRQAADGIDLNVVGVGGGNTRDDLMQALAQNGNGIAVLLDGIDEAERVFVDGLTAALTTVSRDVKFQIEFNPATITSWRLIGYETRALQTSDFRDDAVDAGEVGSGLTVTALYEVTVAGLDPAPFPARRYADGAPPPTATADEYARIALRFVPADGADPREVVRLVGPRDRIATTAMAHDDLRFATAVAWFARKLRGDALGDRNDRATRGGWPALTALAAGAVGDDPAGRRAMLVGLIRTAAKLDPAGG</sequence>
<dbReference type="InterPro" id="IPR036465">
    <property type="entry name" value="vWFA_dom_sf"/>
</dbReference>
<feature type="domain" description="VWFA" evidence="2">
    <location>
        <begin position="224"/>
        <end position="409"/>
    </location>
</feature>
<dbReference type="InterPro" id="IPR021908">
    <property type="entry name" value="YfbK_C"/>
</dbReference>
<dbReference type="PANTHER" id="PTHR10579:SF43">
    <property type="entry name" value="ZINC FINGER (C3HC4-TYPE RING FINGER) FAMILY PROTEIN"/>
    <property type="match status" value="1"/>
</dbReference>
<dbReference type="InterPro" id="IPR022156">
    <property type="entry name" value="Uncharacterised_YfbK_N"/>
</dbReference>
<protein>
    <submittedName>
        <fullName evidence="3">von Willebrand factor type A domain-containing protein</fullName>
    </submittedName>
</protein>
<evidence type="ECO:0000313" key="3">
    <source>
        <dbReference type="EMBL" id="MFC3226415.1"/>
    </source>
</evidence>
<reference evidence="4" key="1">
    <citation type="journal article" date="2019" name="Int. J. Syst. Evol. Microbiol.">
        <title>The Global Catalogue of Microorganisms (GCM) 10K type strain sequencing project: providing services to taxonomists for standard genome sequencing and annotation.</title>
        <authorList>
            <consortium name="The Broad Institute Genomics Platform"/>
            <consortium name="The Broad Institute Genome Sequencing Center for Infectious Disease"/>
            <person name="Wu L."/>
            <person name="Ma J."/>
        </authorList>
    </citation>
    <scope>NUCLEOTIDE SEQUENCE [LARGE SCALE GENOMIC DNA]</scope>
    <source>
        <strain evidence="4">KCTC 42964</strain>
    </source>
</reference>
<evidence type="ECO:0000256" key="1">
    <source>
        <dbReference type="SAM" id="SignalP"/>
    </source>
</evidence>
<feature type="signal peptide" evidence="1">
    <location>
        <begin position="1"/>
        <end position="28"/>
    </location>
</feature>
<dbReference type="SUPFAM" id="SSF53300">
    <property type="entry name" value="vWA-like"/>
    <property type="match status" value="1"/>
</dbReference>
<dbReference type="Pfam" id="PF12034">
    <property type="entry name" value="YfbK_C"/>
    <property type="match status" value="1"/>
</dbReference>
<dbReference type="EMBL" id="JBHRTR010000013">
    <property type="protein sequence ID" value="MFC3226415.1"/>
    <property type="molecule type" value="Genomic_DNA"/>
</dbReference>
<evidence type="ECO:0000259" key="2">
    <source>
        <dbReference type="PROSITE" id="PS50234"/>
    </source>
</evidence>
<feature type="chain" id="PRO_5046437886" evidence="1">
    <location>
        <begin position="29"/>
        <end position="594"/>
    </location>
</feature>
<dbReference type="Gene3D" id="3.40.50.410">
    <property type="entry name" value="von Willebrand factor, type A domain"/>
    <property type="match status" value="1"/>
</dbReference>
<keyword evidence="1" id="KW-0732">Signal</keyword>
<name>A0ABV7KVX0_9PROT</name>
<comment type="caution">
    <text evidence="3">The sequence shown here is derived from an EMBL/GenBank/DDBJ whole genome shotgun (WGS) entry which is preliminary data.</text>
</comment>
<dbReference type="Pfam" id="PF00092">
    <property type="entry name" value="VWA"/>
    <property type="match status" value="1"/>
</dbReference>
<accession>A0ABV7KVX0</accession>
<dbReference type="PROSITE" id="PS50234">
    <property type="entry name" value="VWFA"/>
    <property type="match status" value="1"/>
</dbReference>
<dbReference type="InterPro" id="IPR051266">
    <property type="entry name" value="CLCR"/>
</dbReference>
<dbReference type="InterPro" id="IPR002035">
    <property type="entry name" value="VWF_A"/>
</dbReference>
<gene>
    <name evidence="3" type="ORF">ACFOGJ_04195</name>
</gene>
<organism evidence="3 4">
    <name type="scientific">Marinibaculum pumilum</name>
    <dbReference type="NCBI Taxonomy" id="1766165"/>
    <lineage>
        <taxon>Bacteria</taxon>
        <taxon>Pseudomonadati</taxon>
        <taxon>Pseudomonadota</taxon>
        <taxon>Alphaproteobacteria</taxon>
        <taxon>Rhodospirillales</taxon>
        <taxon>Rhodospirillaceae</taxon>
        <taxon>Marinibaculum</taxon>
    </lineage>
</organism>
<dbReference type="RefSeq" id="WP_379898392.1">
    <property type="nucleotide sequence ID" value="NZ_JBHRTR010000013.1"/>
</dbReference>
<evidence type="ECO:0000313" key="4">
    <source>
        <dbReference type="Proteomes" id="UP001595528"/>
    </source>
</evidence>
<dbReference type="Pfam" id="PF12450">
    <property type="entry name" value="vWF_A"/>
    <property type="match status" value="1"/>
</dbReference>
<dbReference type="Proteomes" id="UP001595528">
    <property type="component" value="Unassembled WGS sequence"/>
</dbReference>